<dbReference type="Pfam" id="PF00505">
    <property type="entry name" value="HMG_box"/>
    <property type="match status" value="1"/>
</dbReference>
<dbReference type="SUPFAM" id="SSF47095">
    <property type="entry name" value="HMG-box"/>
    <property type="match status" value="1"/>
</dbReference>
<dbReference type="SMART" id="SM00398">
    <property type="entry name" value="HMG"/>
    <property type="match status" value="1"/>
</dbReference>
<evidence type="ECO:0000256" key="1">
    <source>
        <dbReference type="ARBA" id="ARBA00023125"/>
    </source>
</evidence>
<feature type="compositionally biased region" description="Basic and acidic residues" evidence="4">
    <location>
        <begin position="58"/>
        <end position="76"/>
    </location>
</feature>
<feature type="domain" description="HMG box" evidence="5">
    <location>
        <begin position="77"/>
        <end position="145"/>
    </location>
</feature>
<dbReference type="Gene3D" id="1.10.30.10">
    <property type="entry name" value="High mobility group box domain"/>
    <property type="match status" value="1"/>
</dbReference>
<evidence type="ECO:0000256" key="2">
    <source>
        <dbReference type="ARBA" id="ARBA00023242"/>
    </source>
</evidence>
<comment type="caution">
    <text evidence="6">The sequence shown here is derived from an EMBL/GenBank/DDBJ whole genome shotgun (WGS) entry which is preliminary data.</text>
</comment>
<dbReference type="EMBL" id="JBBXMP010000057">
    <property type="protein sequence ID" value="KAL0064778.1"/>
    <property type="molecule type" value="Genomic_DNA"/>
</dbReference>
<gene>
    <name evidence="6" type="ORF">AAF712_008325</name>
</gene>
<dbReference type="InterPro" id="IPR051965">
    <property type="entry name" value="ChromReg_NeuronalGeneExpr"/>
</dbReference>
<dbReference type="InterPro" id="IPR036910">
    <property type="entry name" value="HMG_box_dom_sf"/>
</dbReference>
<feature type="region of interest" description="Disordered" evidence="4">
    <location>
        <begin position="140"/>
        <end position="250"/>
    </location>
</feature>
<protein>
    <recommendedName>
        <fullName evidence="5">HMG box domain-containing protein</fullName>
    </recommendedName>
</protein>
<feature type="compositionally biased region" description="Basic residues" evidence="4">
    <location>
        <begin position="164"/>
        <end position="174"/>
    </location>
</feature>
<feature type="DNA-binding region" description="HMG box" evidence="3">
    <location>
        <begin position="77"/>
        <end position="145"/>
    </location>
</feature>
<evidence type="ECO:0000256" key="3">
    <source>
        <dbReference type="PROSITE-ProRule" id="PRU00267"/>
    </source>
</evidence>
<keyword evidence="2 3" id="KW-0539">Nucleus</keyword>
<feature type="compositionally biased region" description="Low complexity" evidence="4">
    <location>
        <begin position="142"/>
        <end position="156"/>
    </location>
</feature>
<dbReference type="PANTHER" id="PTHR46040:SF3">
    <property type="entry name" value="HIGH MOBILITY GROUP PROTEIN 2"/>
    <property type="match status" value="1"/>
</dbReference>
<feature type="compositionally biased region" description="Acidic residues" evidence="4">
    <location>
        <begin position="202"/>
        <end position="228"/>
    </location>
</feature>
<evidence type="ECO:0000313" key="6">
    <source>
        <dbReference type="EMBL" id="KAL0064778.1"/>
    </source>
</evidence>
<dbReference type="InterPro" id="IPR009071">
    <property type="entry name" value="HMG_box_dom"/>
</dbReference>
<evidence type="ECO:0000259" key="5">
    <source>
        <dbReference type="PROSITE" id="PS50118"/>
    </source>
</evidence>
<keyword evidence="1 3" id="KW-0238">DNA-binding</keyword>
<name>A0ABR2ZTR5_9AGAR</name>
<reference evidence="6 7" key="1">
    <citation type="submission" date="2024-05" db="EMBL/GenBank/DDBJ databases">
        <title>A draft genome resource for the thread blight pathogen Marasmius tenuissimus strain MS-2.</title>
        <authorList>
            <person name="Yulfo-Soto G.E."/>
            <person name="Baruah I.K."/>
            <person name="Amoako-Attah I."/>
            <person name="Bukari Y."/>
            <person name="Meinhardt L.W."/>
            <person name="Bailey B.A."/>
            <person name="Cohen S.P."/>
        </authorList>
    </citation>
    <scope>NUCLEOTIDE SEQUENCE [LARGE SCALE GENOMIC DNA]</scope>
    <source>
        <strain evidence="6 7">MS-2</strain>
    </source>
</reference>
<accession>A0ABR2ZTR5</accession>
<dbReference type="Proteomes" id="UP001437256">
    <property type="component" value="Unassembled WGS sequence"/>
</dbReference>
<dbReference type="PANTHER" id="PTHR46040">
    <property type="entry name" value="HIGH MOBILITY GROUP PROTEIN 2"/>
    <property type="match status" value="1"/>
</dbReference>
<sequence>MADDAFEAARIKYVRGLQTVVDAMRECTELAEIYMNTLNDPDATLHINGTLKRKRGKGKDLDDEGGKRKRVKDPNAPKRPASSYILFQNDVRQTIKEKYPDLSPAELRGVISQEWANLKDDQKDHYKKAAESHKEKYMADKAAYAARSPEEVAAAARDVQEKPKRSKPTQKKASKTPAKVVSPQSSPEPEPAPVKQTSSAPDTEDSSEESGSSDEEEEEVEDDDDDEEVKPAPKKAKVSEKPASKRKARA</sequence>
<keyword evidence="7" id="KW-1185">Reference proteome</keyword>
<evidence type="ECO:0000313" key="7">
    <source>
        <dbReference type="Proteomes" id="UP001437256"/>
    </source>
</evidence>
<organism evidence="6 7">
    <name type="scientific">Marasmius tenuissimus</name>
    <dbReference type="NCBI Taxonomy" id="585030"/>
    <lineage>
        <taxon>Eukaryota</taxon>
        <taxon>Fungi</taxon>
        <taxon>Dikarya</taxon>
        <taxon>Basidiomycota</taxon>
        <taxon>Agaricomycotina</taxon>
        <taxon>Agaricomycetes</taxon>
        <taxon>Agaricomycetidae</taxon>
        <taxon>Agaricales</taxon>
        <taxon>Marasmiineae</taxon>
        <taxon>Marasmiaceae</taxon>
        <taxon>Marasmius</taxon>
    </lineage>
</organism>
<feature type="region of interest" description="Disordered" evidence="4">
    <location>
        <begin position="49"/>
        <end position="85"/>
    </location>
</feature>
<evidence type="ECO:0000256" key="4">
    <source>
        <dbReference type="SAM" id="MobiDB-lite"/>
    </source>
</evidence>
<proteinExistence type="predicted"/>
<dbReference type="PROSITE" id="PS50118">
    <property type="entry name" value="HMG_BOX_2"/>
    <property type="match status" value="1"/>
</dbReference>